<evidence type="ECO:0000256" key="6">
    <source>
        <dbReference type="HAMAP-Rule" id="MF_01915"/>
    </source>
</evidence>
<keyword evidence="5 6" id="KW-0472">Membrane</keyword>
<evidence type="ECO:0000256" key="5">
    <source>
        <dbReference type="ARBA" id="ARBA00023136"/>
    </source>
</evidence>
<proteinExistence type="inferred from homology"/>
<comment type="similarity">
    <text evidence="6">Belongs to the LptC family.</text>
</comment>
<dbReference type="InterPro" id="IPR026265">
    <property type="entry name" value="LptC"/>
</dbReference>
<name>A0A072N323_9GAMM</name>
<dbReference type="GO" id="GO:0030288">
    <property type="term" value="C:outer membrane-bounded periplasmic space"/>
    <property type="evidence" value="ECO:0007669"/>
    <property type="project" value="TreeGrafter"/>
</dbReference>
<evidence type="ECO:0000256" key="1">
    <source>
        <dbReference type="ARBA" id="ARBA00022475"/>
    </source>
</evidence>
<dbReference type="HAMAP" id="MF_01915">
    <property type="entry name" value="LPS_assembly_LptC"/>
    <property type="match status" value="1"/>
</dbReference>
<evidence type="ECO:0000256" key="4">
    <source>
        <dbReference type="ARBA" id="ARBA00022989"/>
    </source>
</evidence>
<dbReference type="RefSeq" id="WP_081849509.1">
    <property type="nucleotide sequence ID" value="NZ_ANIE01000005.1"/>
</dbReference>
<dbReference type="GO" id="GO:0043165">
    <property type="term" value="P:Gram-negative-bacterium-type cell outer membrane assembly"/>
    <property type="evidence" value="ECO:0007669"/>
    <property type="project" value="UniProtKB-UniRule"/>
</dbReference>
<comment type="subunit">
    <text evidence="6">Component of the lipopolysaccharide transport and assembly complex. Interacts with LptA and the LptBFG transporter complex.</text>
</comment>
<comment type="function">
    <text evidence="6">Involved in the assembly of lipopolysaccharide (LPS). Required for the translocation of LPS from the inner membrane to the outer membrane. Facilitates the transfer of LPS from the inner membrane to the periplasmic protein LptA. Could be a docking site for LptA.</text>
</comment>
<dbReference type="AlphaFoldDB" id="A0A072N323"/>
<evidence type="ECO:0000256" key="2">
    <source>
        <dbReference type="ARBA" id="ARBA00022519"/>
    </source>
</evidence>
<dbReference type="GO" id="GO:0017089">
    <property type="term" value="F:glycolipid transfer activity"/>
    <property type="evidence" value="ECO:0007669"/>
    <property type="project" value="TreeGrafter"/>
</dbReference>
<keyword evidence="2 6" id="KW-0997">Cell inner membrane</keyword>
<dbReference type="PATRIC" id="fig|1137280.3.peg.1757"/>
<evidence type="ECO:0000313" key="7">
    <source>
        <dbReference type="EMBL" id="KEF31592.1"/>
    </source>
</evidence>
<keyword evidence="1 6" id="KW-1003">Cell membrane</keyword>
<dbReference type="GO" id="GO:0005886">
    <property type="term" value="C:plasma membrane"/>
    <property type="evidence" value="ECO:0007669"/>
    <property type="project" value="UniProtKB-SubCell"/>
</dbReference>
<keyword evidence="8" id="KW-1185">Reference proteome</keyword>
<comment type="subcellular location">
    <subcellularLocation>
        <location evidence="6">Cell inner membrane</location>
        <topology evidence="6">Single-pass membrane protein</topology>
    </subcellularLocation>
</comment>
<keyword evidence="3 6" id="KW-0812">Transmembrane</keyword>
<keyword evidence="4 6" id="KW-1133">Transmembrane helix</keyword>
<dbReference type="GO" id="GO:0015221">
    <property type="term" value="F:lipopolysaccharide transmembrane transporter activity"/>
    <property type="evidence" value="ECO:0007669"/>
    <property type="project" value="InterPro"/>
</dbReference>
<dbReference type="EMBL" id="ANIE01000005">
    <property type="protein sequence ID" value="KEF31592.1"/>
    <property type="molecule type" value="Genomic_DNA"/>
</dbReference>
<reference evidence="7 8" key="1">
    <citation type="submission" date="2012-12" db="EMBL/GenBank/DDBJ databases">
        <title>Genome assembly of Marinobacter sp. AK21.</title>
        <authorList>
            <person name="Khatri I."/>
            <person name="Kumar R."/>
            <person name="Vaidya B."/>
            <person name="Subramanian S."/>
            <person name="Pinnaka A."/>
        </authorList>
    </citation>
    <scope>NUCLEOTIDE SEQUENCE [LARGE SCALE GENOMIC DNA]</scope>
    <source>
        <strain evidence="7 8">AK21</strain>
    </source>
</reference>
<comment type="caution">
    <text evidence="7">The sequence shown here is derived from an EMBL/GenBank/DDBJ whole genome shotgun (WGS) entry which is preliminary data.</text>
</comment>
<dbReference type="STRING" id="1137280.D777_01941"/>
<dbReference type="NCBIfam" id="TIGR04409">
    <property type="entry name" value="LptC_YrbK"/>
    <property type="match status" value="1"/>
</dbReference>
<dbReference type="InterPro" id="IPR010664">
    <property type="entry name" value="LipoPS_assembly_LptC-rel"/>
</dbReference>
<dbReference type="PANTHER" id="PTHR37481:SF1">
    <property type="entry name" value="LIPOPOLYSACCHARIDE EXPORT SYSTEM PROTEIN LPTC"/>
    <property type="match status" value="1"/>
</dbReference>
<evidence type="ECO:0000313" key="8">
    <source>
        <dbReference type="Proteomes" id="UP000035057"/>
    </source>
</evidence>
<gene>
    <name evidence="6" type="primary">lptC</name>
    <name evidence="7" type="ORF">D777_01941</name>
</gene>
<dbReference type="Gene3D" id="2.60.450.10">
    <property type="entry name" value="Lipopolysaccharide (LPS) transport protein A like domain"/>
    <property type="match status" value="1"/>
</dbReference>
<accession>A0A072N323</accession>
<dbReference type="InterPro" id="IPR052363">
    <property type="entry name" value="LPS_export_LptC"/>
</dbReference>
<protein>
    <recommendedName>
        <fullName evidence="6">Lipopolysaccharide export system protein LptC</fullName>
    </recommendedName>
</protein>
<evidence type="ECO:0000256" key="3">
    <source>
        <dbReference type="ARBA" id="ARBA00022692"/>
    </source>
</evidence>
<organism evidence="7 8">
    <name type="scientific">Marinobacter nitratireducens</name>
    <dbReference type="NCBI Taxonomy" id="1137280"/>
    <lineage>
        <taxon>Bacteria</taxon>
        <taxon>Pseudomonadati</taxon>
        <taxon>Pseudomonadota</taxon>
        <taxon>Gammaproteobacteria</taxon>
        <taxon>Pseudomonadales</taxon>
        <taxon>Marinobacteraceae</taxon>
        <taxon>Marinobacter</taxon>
    </lineage>
</organism>
<sequence length="216" mass="23826">MSQDASSAGPENTEITDNSVISILTLENRPWLRTLALAGTVVATVLLLWRSDEPSLIQDEAAALRGMAEPDGFIVNGQYLSYDEQGNVKVRFTSPRIEQFEEGNMATITSPRAELFGKQSSEPWVVEAQNGSLLQNENILYLTGDVRVVRRIGDREATLTTSSLTLDNDTGTIYTDAPVEITDVTGTTRATGMRAWLDKRILELNSQVEGRYEIGR</sequence>
<dbReference type="Pfam" id="PF06835">
    <property type="entry name" value="LptC"/>
    <property type="match status" value="1"/>
</dbReference>
<dbReference type="Proteomes" id="UP000035057">
    <property type="component" value="Unassembled WGS sequence"/>
</dbReference>
<dbReference type="PANTHER" id="PTHR37481">
    <property type="entry name" value="LIPOPOLYSACCHARIDE EXPORT SYSTEM PROTEIN LPTC"/>
    <property type="match status" value="1"/>
</dbReference>